<keyword evidence="5" id="KW-1185">Reference proteome</keyword>
<dbReference type="AlphaFoldDB" id="A0A4U7N5H7"/>
<dbReference type="RefSeq" id="WP_138015894.1">
    <property type="nucleotide sequence ID" value="NZ_SULI01000007.1"/>
</dbReference>
<dbReference type="PANTHER" id="PTHR43861:SF1">
    <property type="entry name" value="TRANS-ACONITATE 2-METHYLTRANSFERASE"/>
    <property type="match status" value="1"/>
</dbReference>
<feature type="domain" description="Methyltransferase" evidence="3">
    <location>
        <begin position="43"/>
        <end position="131"/>
    </location>
</feature>
<protein>
    <submittedName>
        <fullName evidence="4">Methyltransferase domain-containing protein</fullName>
    </submittedName>
</protein>
<evidence type="ECO:0000259" key="3">
    <source>
        <dbReference type="Pfam" id="PF13649"/>
    </source>
</evidence>
<evidence type="ECO:0000256" key="1">
    <source>
        <dbReference type="ARBA" id="ARBA00022603"/>
    </source>
</evidence>
<sequence length="196" mass="21152">MSDRETLKVYDAQAHEYAALTESEARNTQLMAFIERLPTKAHVLDLGCGPGHCAATMAQAGMIVTATDASAEMVTLANAHDGVCARQATFDDLVEHATYDAIWANFSLLHAPRADMPRYLAACAYALKPNGVFHIGLKLGDGEARDALGRFYTYYSQDELLGLLQTAGLTVINIQTGRTKGLDGTMADWITVTSHG</sequence>
<dbReference type="Proteomes" id="UP000306575">
    <property type="component" value="Unassembled WGS sequence"/>
</dbReference>
<organism evidence="4 5">
    <name type="scientific">Shimia litoralis</name>
    <dbReference type="NCBI Taxonomy" id="420403"/>
    <lineage>
        <taxon>Bacteria</taxon>
        <taxon>Pseudomonadati</taxon>
        <taxon>Pseudomonadota</taxon>
        <taxon>Alphaproteobacteria</taxon>
        <taxon>Rhodobacterales</taxon>
        <taxon>Roseobacteraceae</taxon>
    </lineage>
</organism>
<dbReference type="InterPro" id="IPR029063">
    <property type="entry name" value="SAM-dependent_MTases_sf"/>
</dbReference>
<dbReference type="CDD" id="cd02440">
    <property type="entry name" value="AdoMet_MTases"/>
    <property type="match status" value="1"/>
</dbReference>
<evidence type="ECO:0000313" key="4">
    <source>
        <dbReference type="EMBL" id="TKZ21065.1"/>
    </source>
</evidence>
<dbReference type="OrthoDB" id="9804312at2"/>
<dbReference type="PANTHER" id="PTHR43861">
    <property type="entry name" value="TRANS-ACONITATE 2-METHYLTRANSFERASE-RELATED"/>
    <property type="match status" value="1"/>
</dbReference>
<dbReference type="GO" id="GO:0032259">
    <property type="term" value="P:methylation"/>
    <property type="evidence" value="ECO:0007669"/>
    <property type="project" value="UniProtKB-KW"/>
</dbReference>
<proteinExistence type="predicted"/>
<comment type="caution">
    <text evidence="4">The sequence shown here is derived from an EMBL/GenBank/DDBJ whole genome shotgun (WGS) entry which is preliminary data.</text>
</comment>
<evidence type="ECO:0000313" key="5">
    <source>
        <dbReference type="Proteomes" id="UP000306575"/>
    </source>
</evidence>
<keyword evidence="2 4" id="KW-0808">Transferase</keyword>
<dbReference type="EMBL" id="SULI01000007">
    <property type="protein sequence ID" value="TKZ21065.1"/>
    <property type="molecule type" value="Genomic_DNA"/>
</dbReference>
<dbReference type="Gene3D" id="3.40.50.150">
    <property type="entry name" value="Vaccinia Virus protein VP39"/>
    <property type="match status" value="1"/>
</dbReference>
<reference evidence="4 5" key="1">
    <citation type="submission" date="2019-04" db="EMBL/GenBank/DDBJ databases">
        <title>Genome sequence of Pelagicola litoralis CL-ES2.</title>
        <authorList>
            <person name="Cao J."/>
        </authorList>
    </citation>
    <scope>NUCLEOTIDE SEQUENCE [LARGE SCALE GENOMIC DNA]</scope>
    <source>
        <strain evidence="4 5">CL-ES2</strain>
    </source>
</reference>
<gene>
    <name evidence="4" type="ORF">FAP39_08085</name>
</gene>
<accession>A0A4U7N5H7</accession>
<keyword evidence="1 4" id="KW-0489">Methyltransferase</keyword>
<dbReference type="Pfam" id="PF13649">
    <property type="entry name" value="Methyltransf_25"/>
    <property type="match status" value="1"/>
</dbReference>
<dbReference type="GO" id="GO:0008168">
    <property type="term" value="F:methyltransferase activity"/>
    <property type="evidence" value="ECO:0007669"/>
    <property type="project" value="UniProtKB-KW"/>
</dbReference>
<dbReference type="SUPFAM" id="SSF53335">
    <property type="entry name" value="S-adenosyl-L-methionine-dependent methyltransferases"/>
    <property type="match status" value="1"/>
</dbReference>
<name>A0A4U7N5H7_9RHOB</name>
<evidence type="ECO:0000256" key="2">
    <source>
        <dbReference type="ARBA" id="ARBA00022679"/>
    </source>
</evidence>
<dbReference type="InterPro" id="IPR041698">
    <property type="entry name" value="Methyltransf_25"/>
</dbReference>